<proteinExistence type="predicted"/>
<evidence type="ECO:0000313" key="3">
    <source>
        <dbReference type="EMBL" id="KAK9763514.1"/>
    </source>
</evidence>
<accession>A0ABR2WPT9</accession>
<keyword evidence="1" id="KW-0812">Transmembrane</keyword>
<sequence length="308" mass="35049">MIYLLLHYIPKLPTILLYLSYVVSFVLLVGLGLVYAFQCKLIYPADFPEKSRTEVSLPSEHNMPYYEDLTLRTRDNVKIKAYLIKQETDEKTRNACTLLYFHANAGNMGHRLPVAHIFYKMFKCNVLMLSYRGYGLSEGSPREKGIRIDAQTALDYIIEHPLLKNTKIITFGQSTGGAVAIDLVTHNEEKIHAMILENTFLSLPKLVPSLFPFLRPVAFLCHQKWNSEEAIVRITKTPILFLSGKRDEIVPPQHMKALHEKAITSGGKSIHEFNTGHNDTCLAPNYFDVIAQFWVKSIDDSFVKSGIN</sequence>
<dbReference type="EMBL" id="JASJQH010000620">
    <property type="protein sequence ID" value="KAK9763514.1"/>
    <property type="molecule type" value="Genomic_DNA"/>
</dbReference>
<feature type="domain" description="Serine aminopeptidase S33" evidence="2">
    <location>
        <begin position="115"/>
        <end position="223"/>
    </location>
</feature>
<feature type="transmembrane region" description="Helical" evidence="1">
    <location>
        <begin position="15"/>
        <end position="37"/>
    </location>
</feature>
<comment type="caution">
    <text evidence="3">The sequence shown here is derived from an EMBL/GenBank/DDBJ whole genome shotgun (WGS) entry which is preliminary data.</text>
</comment>
<dbReference type="Proteomes" id="UP001479436">
    <property type="component" value="Unassembled WGS sequence"/>
</dbReference>
<keyword evidence="1" id="KW-1133">Transmembrane helix</keyword>
<keyword evidence="1" id="KW-0472">Membrane</keyword>
<dbReference type="PANTHER" id="PTHR12277:SF81">
    <property type="entry name" value="PROTEIN ABHD13"/>
    <property type="match status" value="1"/>
</dbReference>
<dbReference type="SUPFAM" id="SSF53474">
    <property type="entry name" value="alpha/beta-Hydrolases"/>
    <property type="match status" value="1"/>
</dbReference>
<dbReference type="Pfam" id="PF12146">
    <property type="entry name" value="Hydrolase_4"/>
    <property type="match status" value="1"/>
</dbReference>
<dbReference type="PANTHER" id="PTHR12277">
    <property type="entry name" value="ALPHA/BETA HYDROLASE DOMAIN-CONTAINING PROTEIN"/>
    <property type="match status" value="1"/>
</dbReference>
<dbReference type="InterPro" id="IPR029058">
    <property type="entry name" value="AB_hydrolase_fold"/>
</dbReference>
<evidence type="ECO:0000256" key="1">
    <source>
        <dbReference type="SAM" id="Phobius"/>
    </source>
</evidence>
<evidence type="ECO:0000259" key="2">
    <source>
        <dbReference type="Pfam" id="PF12146"/>
    </source>
</evidence>
<evidence type="ECO:0000313" key="4">
    <source>
        <dbReference type="Proteomes" id="UP001479436"/>
    </source>
</evidence>
<protein>
    <submittedName>
        <fullName evidence="3">Bem46 protein, variant</fullName>
    </submittedName>
</protein>
<dbReference type="Gene3D" id="3.40.50.1820">
    <property type="entry name" value="alpha/beta hydrolase"/>
    <property type="match status" value="1"/>
</dbReference>
<dbReference type="InterPro" id="IPR022742">
    <property type="entry name" value="Hydrolase_4"/>
</dbReference>
<gene>
    <name evidence="3" type="primary">bem46_2</name>
    <name evidence="3" type="ORF">K7432_009725</name>
</gene>
<reference evidence="3 4" key="1">
    <citation type="submission" date="2023-04" db="EMBL/GenBank/DDBJ databases">
        <title>Genome of Basidiobolus ranarum AG-B5.</title>
        <authorList>
            <person name="Stajich J.E."/>
            <person name="Carter-House D."/>
            <person name="Gryganskyi A."/>
        </authorList>
    </citation>
    <scope>NUCLEOTIDE SEQUENCE [LARGE SCALE GENOMIC DNA]</scope>
    <source>
        <strain evidence="3 4">AG-B5</strain>
    </source>
</reference>
<organism evidence="3 4">
    <name type="scientific">Basidiobolus ranarum</name>
    <dbReference type="NCBI Taxonomy" id="34480"/>
    <lineage>
        <taxon>Eukaryota</taxon>
        <taxon>Fungi</taxon>
        <taxon>Fungi incertae sedis</taxon>
        <taxon>Zoopagomycota</taxon>
        <taxon>Entomophthoromycotina</taxon>
        <taxon>Basidiobolomycetes</taxon>
        <taxon>Basidiobolales</taxon>
        <taxon>Basidiobolaceae</taxon>
        <taxon>Basidiobolus</taxon>
    </lineage>
</organism>
<name>A0ABR2WPT9_9FUNG</name>
<keyword evidence="4" id="KW-1185">Reference proteome</keyword>